<dbReference type="Gene3D" id="2.40.50.180">
    <property type="entry name" value="CheA-289, Domain 4"/>
    <property type="match status" value="1"/>
</dbReference>
<dbReference type="InterPro" id="IPR002545">
    <property type="entry name" value="CheW-lke_dom"/>
</dbReference>
<dbReference type="GO" id="GO:0007165">
    <property type="term" value="P:signal transduction"/>
    <property type="evidence" value="ECO:0007669"/>
    <property type="project" value="InterPro"/>
</dbReference>
<dbReference type="PANTHER" id="PTHR22617:SF23">
    <property type="entry name" value="CHEMOTAXIS PROTEIN CHEW"/>
    <property type="match status" value="1"/>
</dbReference>
<dbReference type="Proteomes" id="UP000245934">
    <property type="component" value="Unassembled WGS sequence"/>
</dbReference>
<sequence length="184" mass="20782">MNSDATGVSPGTLTHSLQTHSRLKQAKKIENDMQFVEFILGHDYFAINLFHTREVISPPEITPLPNTPDYIRGIIDLRGSVTTIIDLKKLMNLSDENGMKNRSRIIILDNTQLQKPVGILVDDVASVSTYQSTEIDRTSTDSQQNSRNILGVIRKMQKNGDNESQKLILWLDIKAIRDSIESYL</sequence>
<protein>
    <submittedName>
        <fullName evidence="2">Chemotaxis protein CheW</fullName>
    </submittedName>
</protein>
<comment type="caution">
    <text evidence="2">The sequence shown here is derived from an EMBL/GenBank/DDBJ whole genome shotgun (WGS) entry which is preliminary data.</text>
</comment>
<dbReference type="Gene3D" id="2.30.30.40">
    <property type="entry name" value="SH3 Domains"/>
    <property type="match status" value="1"/>
</dbReference>
<dbReference type="SUPFAM" id="SSF50341">
    <property type="entry name" value="CheW-like"/>
    <property type="match status" value="1"/>
</dbReference>
<dbReference type="GO" id="GO:0006935">
    <property type="term" value="P:chemotaxis"/>
    <property type="evidence" value="ECO:0007669"/>
    <property type="project" value="InterPro"/>
</dbReference>
<evidence type="ECO:0000313" key="2">
    <source>
        <dbReference type="EMBL" id="PWR73285.1"/>
    </source>
</evidence>
<accession>A0A2V2N451</accession>
<dbReference type="SMART" id="SM00260">
    <property type="entry name" value="CheW"/>
    <property type="match status" value="1"/>
</dbReference>
<dbReference type="OrthoDB" id="115049at2157"/>
<dbReference type="GeneID" id="97610073"/>
<dbReference type="GO" id="GO:0005829">
    <property type="term" value="C:cytosol"/>
    <property type="evidence" value="ECO:0007669"/>
    <property type="project" value="TreeGrafter"/>
</dbReference>
<name>A0A2V2N451_9EURY</name>
<feature type="domain" description="CheW-like" evidence="1">
    <location>
        <begin position="32"/>
        <end position="182"/>
    </location>
</feature>
<gene>
    <name evidence="2" type="ORF">DLD82_11035</name>
</gene>
<dbReference type="Pfam" id="PF01584">
    <property type="entry name" value="CheW"/>
    <property type="match status" value="1"/>
</dbReference>
<dbReference type="InterPro" id="IPR039315">
    <property type="entry name" value="CheW"/>
</dbReference>
<evidence type="ECO:0000313" key="3">
    <source>
        <dbReference type="Proteomes" id="UP000245934"/>
    </source>
</evidence>
<proteinExistence type="predicted"/>
<reference evidence="2 3" key="1">
    <citation type="submission" date="2018-05" db="EMBL/GenBank/DDBJ databases">
        <title>Draft genome of Methanospirillum stamsii Pt1.</title>
        <authorList>
            <person name="Dueholm M.S."/>
            <person name="Nielsen P.H."/>
            <person name="Bakmann L.F."/>
            <person name="Otzen D.E."/>
        </authorList>
    </citation>
    <scope>NUCLEOTIDE SEQUENCE [LARGE SCALE GENOMIC DNA]</scope>
    <source>
        <strain evidence="2 3">Pt1</strain>
    </source>
</reference>
<dbReference type="RefSeq" id="WP_109941181.1">
    <property type="nucleotide sequence ID" value="NZ_CP176366.1"/>
</dbReference>
<evidence type="ECO:0000259" key="1">
    <source>
        <dbReference type="PROSITE" id="PS50851"/>
    </source>
</evidence>
<dbReference type="PANTHER" id="PTHR22617">
    <property type="entry name" value="CHEMOTAXIS SENSOR HISTIDINE KINASE-RELATED"/>
    <property type="match status" value="1"/>
</dbReference>
<dbReference type="AlphaFoldDB" id="A0A2V2N451"/>
<organism evidence="2 3">
    <name type="scientific">Methanospirillum stamsii</name>
    <dbReference type="NCBI Taxonomy" id="1277351"/>
    <lineage>
        <taxon>Archaea</taxon>
        <taxon>Methanobacteriati</taxon>
        <taxon>Methanobacteriota</taxon>
        <taxon>Stenosarchaea group</taxon>
        <taxon>Methanomicrobia</taxon>
        <taxon>Methanomicrobiales</taxon>
        <taxon>Methanospirillaceae</taxon>
        <taxon>Methanospirillum</taxon>
    </lineage>
</organism>
<keyword evidence="3" id="KW-1185">Reference proteome</keyword>
<dbReference type="EMBL" id="QGMZ01000020">
    <property type="protein sequence ID" value="PWR73285.1"/>
    <property type="molecule type" value="Genomic_DNA"/>
</dbReference>
<dbReference type="InterPro" id="IPR036061">
    <property type="entry name" value="CheW-like_dom_sf"/>
</dbReference>
<dbReference type="PROSITE" id="PS50851">
    <property type="entry name" value="CHEW"/>
    <property type="match status" value="1"/>
</dbReference>